<dbReference type="PROSITE" id="PS51858">
    <property type="entry name" value="PPPDE"/>
    <property type="match status" value="1"/>
</dbReference>
<evidence type="ECO:0000256" key="1">
    <source>
        <dbReference type="ARBA" id="ARBA00008140"/>
    </source>
</evidence>
<reference evidence="5" key="3">
    <citation type="submission" date="2015-02" db="UniProtKB">
        <authorList>
            <consortium name="EnsemblProtists"/>
        </authorList>
    </citation>
    <scope>IDENTIFICATION</scope>
    <source>
        <strain evidence="5">DAOM BR144</strain>
    </source>
</reference>
<dbReference type="GO" id="GO:0006508">
    <property type="term" value="P:proteolysis"/>
    <property type="evidence" value="ECO:0007669"/>
    <property type="project" value="UniProtKB-KW"/>
</dbReference>
<keyword evidence="3" id="KW-0378">Hydrolase</keyword>
<evidence type="ECO:0000256" key="3">
    <source>
        <dbReference type="ARBA" id="ARBA00022801"/>
    </source>
</evidence>
<dbReference type="Gene3D" id="3.90.1720.30">
    <property type="entry name" value="PPPDE domains"/>
    <property type="match status" value="1"/>
</dbReference>
<sequence>MAPRTALTPVYLNIYDLTPANGYISALGFGFFHSGIEIAGDEYSFASGAGIFTSTPKQAAGSYTEAKQIAYSLRSDFEGNTYNLVTKNCNAYSEALCRELLGKSIPAYVNRAAYLGSFLSCLMPADLGGQAPVGATSTTSSSSRLTNGPTYSAFAVRIIL</sequence>
<evidence type="ECO:0000256" key="2">
    <source>
        <dbReference type="ARBA" id="ARBA00022670"/>
    </source>
</evidence>
<reference evidence="6" key="1">
    <citation type="journal article" date="2010" name="Genome Biol.">
        <title>Genome sequence of the necrotrophic plant pathogen Pythium ultimum reveals original pathogenicity mechanisms and effector repertoire.</title>
        <authorList>
            <person name="Levesque C.A."/>
            <person name="Brouwer H."/>
            <person name="Cano L."/>
            <person name="Hamilton J.P."/>
            <person name="Holt C."/>
            <person name="Huitema E."/>
            <person name="Raffaele S."/>
            <person name="Robideau G.P."/>
            <person name="Thines M."/>
            <person name="Win J."/>
            <person name="Zerillo M.M."/>
            <person name="Beakes G.W."/>
            <person name="Boore J.L."/>
            <person name="Busam D."/>
            <person name="Dumas B."/>
            <person name="Ferriera S."/>
            <person name="Fuerstenberg S.I."/>
            <person name="Gachon C.M."/>
            <person name="Gaulin E."/>
            <person name="Govers F."/>
            <person name="Grenville-Briggs L."/>
            <person name="Horner N."/>
            <person name="Hostetler J."/>
            <person name="Jiang R.H."/>
            <person name="Johnson J."/>
            <person name="Krajaejun T."/>
            <person name="Lin H."/>
            <person name="Meijer H.J."/>
            <person name="Moore B."/>
            <person name="Morris P."/>
            <person name="Phuntmart V."/>
            <person name="Puiu D."/>
            <person name="Shetty J."/>
            <person name="Stajich J.E."/>
            <person name="Tripathy S."/>
            <person name="Wawra S."/>
            <person name="van West P."/>
            <person name="Whitty B.R."/>
            <person name="Coutinho P.M."/>
            <person name="Henrissat B."/>
            <person name="Martin F."/>
            <person name="Thomas P.D."/>
            <person name="Tyler B.M."/>
            <person name="De Vries R.P."/>
            <person name="Kamoun S."/>
            <person name="Yandell M."/>
            <person name="Tisserat N."/>
            <person name="Buell C.R."/>
        </authorList>
    </citation>
    <scope>NUCLEOTIDE SEQUENCE</scope>
    <source>
        <strain evidence="6">DAOM:BR144</strain>
    </source>
</reference>
<dbReference type="FunCoup" id="K3WX62">
    <property type="interactions" value="188"/>
</dbReference>
<dbReference type="PANTHER" id="PTHR12378">
    <property type="entry name" value="DESUMOYLATING ISOPEPTIDASE"/>
    <property type="match status" value="1"/>
</dbReference>
<dbReference type="HOGENOM" id="CLU_069001_3_0_1"/>
<dbReference type="eggNOG" id="KOG0324">
    <property type="taxonomic scope" value="Eukaryota"/>
</dbReference>
<evidence type="ECO:0000313" key="6">
    <source>
        <dbReference type="Proteomes" id="UP000019132"/>
    </source>
</evidence>
<dbReference type="AlphaFoldDB" id="K3WX62"/>
<name>K3WX62_GLOUD</name>
<feature type="domain" description="PPPDE" evidence="4">
    <location>
        <begin position="8"/>
        <end position="127"/>
    </location>
</feature>
<dbReference type="InParanoid" id="K3WX62"/>
<dbReference type="STRING" id="431595.K3WX62"/>
<organism evidence="5 6">
    <name type="scientific">Globisporangium ultimum (strain ATCC 200006 / CBS 805.95 / DAOM BR144)</name>
    <name type="common">Pythium ultimum</name>
    <dbReference type="NCBI Taxonomy" id="431595"/>
    <lineage>
        <taxon>Eukaryota</taxon>
        <taxon>Sar</taxon>
        <taxon>Stramenopiles</taxon>
        <taxon>Oomycota</taxon>
        <taxon>Peronosporomycetes</taxon>
        <taxon>Pythiales</taxon>
        <taxon>Pythiaceae</taxon>
        <taxon>Globisporangium</taxon>
    </lineage>
</organism>
<dbReference type="SMART" id="SM01179">
    <property type="entry name" value="DUF862"/>
    <property type="match status" value="1"/>
</dbReference>
<keyword evidence="2" id="KW-0645">Protease</keyword>
<accession>K3WX62</accession>
<protein>
    <recommendedName>
        <fullName evidence="4">PPPDE domain-containing protein</fullName>
    </recommendedName>
</protein>
<dbReference type="OMA" id="QRIWAQI"/>
<dbReference type="EnsemblProtists" id="PYU1_T009560">
    <property type="protein sequence ID" value="PYU1_T009560"/>
    <property type="gene ID" value="PYU1_G009542"/>
</dbReference>
<evidence type="ECO:0000259" key="4">
    <source>
        <dbReference type="PROSITE" id="PS51858"/>
    </source>
</evidence>
<dbReference type="Proteomes" id="UP000019132">
    <property type="component" value="Unassembled WGS sequence"/>
</dbReference>
<comment type="similarity">
    <text evidence="1">Belongs to the DeSI family.</text>
</comment>
<evidence type="ECO:0000313" key="5">
    <source>
        <dbReference type="EnsemblProtists" id="PYU1_T009560"/>
    </source>
</evidence>
<keyword evidence="6" id="KW-1185">Reference proteome</keyword>
<dbReference type="InterPro" id="IPR008580">
    <property type="entry name" value="PPPDE_dom"/>
</dbReference>
<dbReference type="GO" id="GO:0101005">
    <property type="term" value="F:deubiquitinase activity"/>
    <property type="evidence" value="ECO:0007669"/>
    <property type="project" value="TreeGrafter"/>
</dbReference>
<dbReference type="PANTHER" id="PTHR12378:SF80">
    <property type="entry name" value="IP06716P-RELATED"/>
    <property type="match status" value="1"/>
</dbReference>
<dbReference type="InterPro" id="IPR042266">
    <property type="entry name" value="PPPDE_sf"/>
</dbReference>
<dbReference type="Pfam" id="PF05903">
    <property type="entry name" value="Peptidase_C97"/>
    <property type="match status" value="1"/>
</dbReference>
<reference evidence="6" key="2">
    <citation type="submission" date="2010-04" db="EMBL/GenBank/DDBJ databases">
        <authorList>
            <person name="Buell R."/>
            <person name="Hamilton J."/>
            <person name="Hostetler J."/>
        </authorList>
    </citation>
    <scope>NUCLEOTIDE SEQUENCE [LARGE SCALE GENOMIC DNA]</scope>
    <source>
        <strain evidence="6">DAOM:BR144</strain>
    </source>
</reference>
<proteinExistence type="inferred from homology"/>
<dbReference type="EMBL" id="GL376622">
    <property type="status" value="NOT_ANNOTATED_CDS"/>
    <property type="molecule type" value="Genomic_DNA"/>
</dbReference>
<dbReference type="VEuPathDB" id="FungiDB:PYU1_G009542"/>
<dbReference type="GO" id="GO:0016579">
    <property type="term" value="P:protein deubiquitination"/>
    <property type="evidence" value="ECO:0007669"/>
    <property type="project" value="TreeGrafter"/>
</dbReference>